<dbReference type="AlphaFoldDB" id="A0A9P5AW95"/>
<dbReference type="EMBL" id="PVQB02000003">
    <property type="protein sequence ID" value="KAF4345919.1"/>
    <property type="molecule type" value="Genomic_DNA"/>
</dbReference>
<reference evidence="1" key="2">
    <citation type="submission" date="2020-02" db="EMBL/GenBank/DDBJ databases">
        <title>Identification and distribution of gene clusters putatively required for synthesis of sphingolipid metabolism inhibitors in phylogenetically diverse species of the filamentous fungus Fusarium.</title>
        <authorList>
            <person name="Kim H.-S."/>
            <person name="Busman M."/>
            <person name="Brown D.W."/>
            <person name="Divon H."/>
            <person name="Uhlig S."/>
            <person name="Proctor R.H."/>
        </authorList>
    </citation>
    <scope>NUCLEOTIDE SEQUENCE</scope>
    <source>
        <strain evidence="1">NRRL 25174</strain>
    </source>
</reference>
<dbReference type="Proteomes" id="UP000730481">
    <property type="component" value="Unassembled WGS sequence"/>
</dbReference>
<gene>
    <name evidence="1" type="ORF">FBEOM_61</name>
</gene>
<sequence length="314" mass="35632">MIHAFPYGFICPLPRHQPTIQKGSFLWESNETEPECISYGAVSVLLYVFLQSTTTTNYNHKIVEFIVEGHSVNRGVGIDLVQKYNHTYADLISLVQGPGFSRLDLTLSEDCHKMVSDPLYPAQKLSYLHGILEQAKNLTSLTLLGGGIGSEHNSLGIAWEDGANQGKLHPINFRFSLLAERPLHQLLHLSLQVIYIDKYKLVTLLAALSNLSSLELGFITFAARHWYNQRLHFFDTGDPWELLLCIREKFDWCQRPTAKIPKVTMFHTSRANGEGQIVKLNSAIEDFFYRHAKDLRSFFGVFDSSTWGQVLSLD</sequence>
<keyword evidence="2" id="KW-1185">Reference proteome</keyword>
<name>A0A9P5AW95_9HYPO</name>
<comment type="caution">
    <text evidence="1">The sequence shown here is derived from an EMBL/GenBank/DDBJ whole genome shotgun (WGS) entry which is preliminary data.</text>
</comment>
<proteinExistence type="predicted"/>
<protein>
    <submittedName>
        <fullName evidence="1">Uncharacterized protein</fullName>
    </submittedName>
</protein>
<organism evidence="1 2">
    <name type="scientific">Fusarium beomiforme</name>
    <dbReference type="NCBI Taxonomy" id="44412"/>
    <lineage>
        <taxon>Eukaryota</taxon>
        <taxon>Fungi</taxon>
        <taxon>Dikarya</taxon>
        <taxon>Ascomycota</taxon>
        <taxon>Pezizomycotina</taxon>
        <taxon>Sordariomycetes</taxon>
        <taxon>Hypocreomycetidae</taxon>
        <taxon>Hypocreales</taxon>
        <taxon>Nectriaceae</taxon>
        <taxon>Fusarium</taxon>
        <taxon>Fusarium burgessii species complex</taxon>
    </lineage>
</organism>
<evidence type="ECO:0000313" key="1">
    <source>
        <dbReference type="EMBL" id="KAF4345919.1"/>
    </source>
</evidence>
<evidence type="ECO:0000313" key="2">
    <source>
        <dbReference type="Proteomes" id="UP000730481"/>
    </source>
</evidence>
<dbReference type="OrthoDB" id="5422579at2759"/>
<accession>A0A9P5AW95</accession>
<reference evidence="1" key="1">
    <citation type="journal article" date="2017" name="Mycologia">
        <title>Fusarium algeriense, sp. nov., a novel toxigenic crown rot pathogen of durum wheat from Algeria is nested in the Fusarium burgessii species complex.</title>
        <authorList>
            <person name="Laraba I."/>
            <person name="Keddad A."/>
            <person name="Boureghda H."/>
            <person name="Abdallah N."/>
            <person name="Vaughan M.M."/>
            <person name="Proctor R.H."/>
            <person name="Busman M."/>
            <person name="O'Donnell K."/>
        </authorList>
    </citation>
    <scope>NUCLEOTIDE SEQUENCE</scope>
    <source>
        <strain evidence="1">NRRL 25174</strain>
    </source>
</reference>